<organism evidence="2 3">
    <name type="scientific">Pontibacter lucknowensis</name>
    <dbReference type="NCBI Taxonomy" id="1077936"/>
    <lineage>
        <taxon>Bacteria</taxon>
        <taxon>Pseudomonadati</taxon>
        <taxon>Bacteroidota</taxon>
        <taxon>Cytophagia</taxon>
        <taxon>Cytophagales</taxon>
        <taxon>Hymenobacteraceae</taxon>
        <taxon>Pontibacter</taxon>
    </lineage>
</organism>
<dbReference type="EMBL" id="FTNM01000001">
    <property type="protein sequence ID" value="SIQ50190.1"/>
    <property type="molecule type" value="Genomic_DNA"/>
</dbReference>
<dbReference type="OrthoDB" id="119916at2"/>
<dbReference type="AlphaFoldDB" id="A0A1N6TA15"/>
<gene>
    <name evidence="2" type="ORF">SAMN05421545_0199</name>
</gene>
<sequence length="93" mass="10608">MKAIFNDIVIAESERTVKVGGNHYFPSNEVNHQYLEESRTHTTQEGMGEASFYHVKVNGEVKLDAAWTYPNPEKKAEEVRSYIAFTDAVELKD</sequence>
<evidence type="ECO:0000313" key="3">
    <source>
        <dbReference type="Proteomes" id="UP000185924"/>
    </source>
</evidence>
<dbReference type="GO" id="GO:0016740">
    <property type="term" value="F:transferase activity"/>
    <property type="evidence" value="ECO:0007669"/>
    <property type="project" value="UniProtKB-KW"/>
</dbReference>
<dbReference type="PANTHER" id="PTHR34310">
    <property type="entry name" value="DUF427 DOMAIN PROTEIN (AFU_ORTHOLOGUE AFUA_3G02220)"/>
    <property type="match status" value="1"/>
</dbReference>
<accession>A0A1N6TA15</accession>
<dbReference type="InterPro" id="IPR007361">
    <property type="entry name" value="DUF427"/>
</dbReference>
<reference evidence="3" key="1">
    <citation type="submission" date="2017-01" db="EMBL/GenBank/DDBJ databases">
        <authorList>
            <person name="Varghese N."/>
            <person name="Submissions S."/>
        </authorList>
    </citation>
    <scope>NUCLEOTIDE SEQUENCE [LARGE SCALE GENOMIC DNA]</scope>
    <source>
        <strain evidence="3">DM9</strain>
    </source>
</reference>
<keyword evidence="3" id="KW-1185">Reference proteome</keyword>
<protein>
    <submittedName>
        <fullName evidence="2">Nucleotidyltransferase</fullName>
    </submittedName>
</protein>
<evidence type="ECO:0000313" key="2">
    <source>
        <dbReference type="EMBL" id="SIQ50190.1"/>
    </source>
</evidence>
<evidence type="ECO:0000259" key="1">
    <source>
        <dbReference type="Pfam" id="PF04248"/>
    </source>
</evidence>
<dbReference type="STRING" id="1077936.SAMN05421545_0199"/>
<keyword evidence="2" id="KW-0808">Transferase</keyword>
<dbReference type="Pfam" id="PF04248">
    <property type="entry name" value="NTP_transf_9"/>
    <property type="match status" value="1"/>
</dbReference>
<feature type="domain" description="DUF427" evidence="1">
    <location>
        <begin position="1"/>
        <end position="87"/>
    </location>
</feature>
<dbReference type="Proteomes" id="UP000185924">
    <property type="component" value="Unassembled WGS sequence"/>
</dbReference>
<proteinExistence type="predicted"/>
<dbReference type="PANTHER" id="PTHR34310:SF5">
    <property type="entry name" value="DUF427 DOMAIN PROTEIN (AFU_ORTHOLOGUE AFUA_3G02220)"/>
    <property type="match status" value="1"/>
</dbReference>
<dbReference type="InterPro" id="IPR038694">
    <property type="entry name" value="DUF427_sf"/>
</dbReference>
<name>A0A1N6TA15_9BACT</name>
<dbReference type="RefSeq" id="WP_007656983.1">
    <property type="nucleotide sequence ID" value="NZ_FTNM01000001.1"/>
</dbReference>
<dbReference type="Gene3D" id="2.170.150.40">
    <property type="entry name" value="Domain of unknown function (DUF427)"/>
    <property type="match status" value="1"/>
</dbReference>